<sequence length="298" mass="35544">MSFSSQRTFFWVPFHDEEPRLPERKRSNCQLKSYHSCSDLRVMSIDPKVTAQYTLDVVHKARWPRVRMRPSSGLTREYLMFVETEELVDFVMCFMTELKKAKTQLAEFEHNQRSQQEEQLQLVQRAADQKLVQQRSEIVDQAKVEEELADLKETILSLKSKANRCDCLERENNCLRKKIQCLRKQKKPEVKEKCEEKTDCGDSPQVDCDRIKAEMALIRNYCEELKQQKRTLMEELQRNKINHCKISDLRNQLIQEQCSRGLLQEKFDNLQIQHDIQAIELERKKHYITMCNRRLEKS</sequence>
<protein>
    <submittedName>
        <fullName evidence="2">Uncharacterized protein</fullName>
    </submittedName>
</protein>
<name>A0A1Q3FTM8_CULTA</name>
<accession>A0A1Q3FTM8</accession>
<evidence type="ECO:0000313" key="2">
    <source>
        <dbReference type="EMBL" id="JAV30812.1"/>
    </source>
</evidence>
<reference evidence="2" key="1">
    <citation type="submission" date="2017-01" db="EMBL/GenBank/DDBJ databases">
        <title>A deep insight into the sialotranscriptome of adult male and female Cluex tarsalis mosquitoes.</title>
        <authorList>
            <person name="Ribeiro J.M."/>
            <person name="Moreira F."/>
            <person name="Bernard K.A."/>
            <person name="Calvo E."/>
        </authorList>
    </citation>
    <scope>NUCLEOTIDE SEQUENCE</scope>
    <source>
        <strain evidence="2">Kern County</strain>
        <tissue evidence="2">Salivary glands</tissue>
    </source>
</reference>
<organism evidence="2">
    <name type="scientific">Culex tarsalis</name>
    <name type="common">Encephalitis mosquito</name>
    <dbReference type="NCBI Taxonomy" id="7177"/>
    <lineage>
        <taxon>Eukaryota</taxon>
        <taxon>Metazoa</taxon>
        <taxon>Ecdysozoa</taxon>
        <taxon>Arthropoda</taxon>
        <taxon>Hexapoda</taxon>
        <taxon>Insecta</taxon>
        <taxon>Pterygota</taxon>
        <taxon>Neoptera</taxon>
        <taxon>Endopterygota</taxon>
        <taxon>Diptera</taxon>
        <taxon>Nematocera</taxon>
        <taxon>Culicoidea</taxon>
        <taxon>Culicidae</taxon>
        <taxon>Culicinae</taxon>
        <taxon>Culicini</taxon>
        <taxon>Culex</taxon>
        <taxon>Culex</taxon>
    </lineage>
</organism>
<keyword evidence="1" id="KW-0175">Coiled coil</keyword>
<dbReference type="AlphaFoldDB" id="A0A1Q3FTM8"/>
<dbReference type="EMBL" id="GFDL01004233">
    <property type="protein sequence ID" value="JAV30812.1"/>
    <property type="molecule type" value="Transcribed_RNA"/>
</dbReference>
<evidence type="ECO:0000256" key="1">
    <source>
        <dbReference type="SAM" id="Coils"/>
    </source>
</evidence>
<feature type="coiled-coil region" evidence="1">
    <location>
        <begin position="98"/>
        <end position="242"/>
    </location>
</feature>
<proteinExistence type="predicted"/>